<accession>H2ZSQ0</accession>
<dbReference type="PANTHER" id="PTHR13859:SF9">
    <property type="entry name" value="ATROPHIN-1"/>
    <property type="match status" value="1"/>
</dbReference>
<dbReference type="InterPro" id="IPR002951">
    <property type="entry name" value="Atrophin-like"/>
</dbReference>
<keyword evidence="7" id="KW-0804">Transcription</keyword>
<feature type="compositionally biased region" description="Basic and acidic residues" evidence="9">
    <location>
        <begin position="17"/>
        <end position="29"/>
    </location>
</feature>
<evidence type="ECO:0000256" key="4">
    <source>
        <dbReference type="ARBA" id="ARBA00022843"/>
    </source>
</evidence>
<evidence type="ECO:0000256" key="5">
    <source>
        <dbReference type="ARBA" id="ARBA00022990"/>
    </source>
</evidence>
<dbReference type="STRING" id="7897.ENSLACP00000000421"/>
<dbReference type="HOGENOM" id="CLU_005292_0_0_1"/>
<organism evidence="10 11">
    <name type="scientific">Latimeria chalumnae</name>
    <name type="common">Coelacanth</name>
    <dbReference type="NCBI Taxonomy" id="7897"/>
    <lineage>
        <taxon>Eukaryota</taxon>
        <taxon>Metazoa</taxon>
        <taxon>Chordata</taxon>
        <taxon>Craniata</taxon>
        <taxon>Vertebrata</taxon>
        <taxon>Euteleostomi</taxon>
        <taxon>Coelacanthiformes</taxon>
        <taxon>Coelacanthidae</taxon>
        <taxon>Latimeria</taxon>
    </lineage>
</organism>
<keyword evidence="11" id="KW-1185">Reference proteome</keyword>
<proteinExistence type="predicted"/>
<feature type="compositionally biased region" description="Polar residues" evidence="9">
    <location>
        <begin position="206"/>
        <end position="234"/>
    </location>
</feature>
<dbReference type="EMBL" id="AFYH01260005">
    <property type="status" value="NOT_ANNOTATED_CDS"/>
    <property type="molecule type" value="Genomic_DNA"/>
</dbReference>
<feature type="compositionally biased region" description="Polar residues" evidence="9">
    <location>
        <begin position="410"/>
        <end position="438"/>
    </location>
</feature>
<reference evidence="10" key="3">
    <citation type="submission" date="2025-09" db="UniProtKB">
        <authorList>
            <consortium name="Ensembl"/>
        </authorList>
    </citation>
    <scope>IDENTIFICATION</scope>
</reference>
<keyword evidence="4" id="KW-0832">Ubl conjugation</keyword>
<feature type="compositionally biased region" description="Low complexity" evidence="9">
    <location>
        <begin position="498"/>
        <end position="512"/>
    </location>
</feature>
<dbReference type="GeneTree" id="ENSGT00940000153615"/>
<keyword evidence="3" id="KW-0597">Phosphoprotein</keyword>
<feature type="region of interest" description="Disordered" evidence="9">
    <location>
        <begin position="785"/>
        <end position="823"/>
    </location>
</feature>
<dbReference type="PRINTS" id="PR01222">
    <property type="entry name" value="ATROPHIN"/>
</dbReference>
<keyword evidence="6" id="KW-0805">Transcription regulation</keyword>
<feature type="region of interest" description="Disordered" evidence="9">
    <location>
        <begin position="399"/>
        <end position="574"/>
    </location>
</feature>
<sequence length="1171" mass="125548">MKTRQNKDSMSMRSGRKKESTSPNEELRLRGRASPGDGSSSSSDSKAEKPRPSSKVDLGQVERYICLSIIVSEPRQGAEVCLSIIVSKPKPGANKISPQGISRPGSPSDIESLDGRSVNDDTSSDPRDIDQDNRSTSPSIPSPGSPESDSDSSVSQDPKPYTPLLPTQMSSPPPAPPPPPPPQALLNPPQIPSSDPEQDPEPLEDFTNTDPPKQPQPQIETQASRIFQSTQAQAPVQSSSIFPPSQPFPAQPLASQSNMRMMTPNLSSQPRDQSLPVRHPPPTNPLPVNTGLSFQKLTAYPATTFPHVSSNLPPPPALKPLNTPSGHPHPSPAHNAPLPIMQQSAANHPPPSTAPQVVEKAPGQSHPLLPSSGPVSNPARYPYAPASCQTSSSQSVVSYTSSYSHPFPPSTNSVNSQPPKYTQPSLSSQPVWSQTLPYSRSFPPHSSFNQSSHSQASGSSHYSSGHHIYPPHSSHPGSSQAGAFPLPPESSNPSVTQSSHIYPPSSHPSGHSAIRSYSQNSSHLGQSQSYVSSNLPASQPPPPPSQAHPTTNQLPSYPYSGSHPAAVHPTHGSVPITTSAPAPVASVISTVTSSIANIPPSFKTASPPAASLGAAPAYKMAPSPGSTIPMVPTFKTMSPPTATIPSASAYRAASSPGITPPFKAGSPAAASIPLAPMPASAPVPVAAVSGVPPQAPPLPAIIQIKEEPVDESEEPESPMPSNLSPSPEPKVVDIASHASQSARFIKHLDRGYNSCARTDFYFVPLEGSKLAKKRADVLERARREAEQKVREEKEREREREREKEREKELERAAKIPPDSRAPESISIGAAGPRPPFEPQGGTVATVPPYLGPDTPALRTLSEYARPHVMSPTNRNHPFYVPLGSADPLLGYNVPAIYSSDPGARERELREREARERELRERELRERLKPGFEVKPSELEALHPVANPMDPFTRHGGIALQAAPGLNPFTPFHPGLSPLERERLALAAGPVLRPDMSYAERLAAERQHAERLAALGNDPLARLQMLNVTPHHHQHSHIHSHLHLHQQDAIHAAAASVHPLIDPLASGSPLTRIPFSGASIPNSLLAHPIHENEVLRHQLFGAPFRDLPAALPAPMSAAHQLQAMHAQSTELQRLALEQHQQWLHAHHPLHGVPLPGQDDYYSHLKKESDKPL</sequence>
<dbReference type="EMBL" id="AFYH01260004">
    <property type="status" value="NOT_ANNOTATED_CDS"/>
    <property type="molecule type" value="Genomic_DNA"/>
</dbReference>
<gene>
    <name evidence="10" type="primary">ATN1</name>
</gene>
<dbReference type="EMBL" id="AFYH01260002">
    <property type="status" value="NOT_ANNOTATED_CDS"/>
    <property type="molecule type" value="Genomic_DNA"/>
</dbReference>
<feature type="region of interest" description="Disordered" evidence="9">
    <location>
        <begin position="708"/>
        <end position="729"/>
    </location>
</feature>
<dbReference type="Proteomes" id="UP000008672">
    <property type="component" value="Unassembled WGS sequence"/>
</dbReference>
<reference evidence="11" key="1">
    <citation type="submission" date="2011-08" db="EMBL/GenBank/DDBJ databases">
        <title>The draft genome of Latimeria chalumnae.</title>
        <authorList>
            <person name="Di Palma F."/>
            <person name="Alfoldi J."/>
            <person name="Johnson J."/>
            <person name="Berlin A."/>
            <person name="Gnerre S."/>
            <person name="Jaffe D."/>
            <person name="MacCallum I."/>
            <person name="Young S."/>
            <person name="Walker B.J."/>
            <person name="Lander E."/>
            <person name="Lindblad-Toh K."/>
        </authorList>
    </citation>
    <scope>NUCLEOTIDE SEQUENCE [LARGE SCALE GENOMIC DNA]</scope>
    <source>
        <strain evidence="11">Wild caught</strain>
    </source>
</reference>
<dbReference type="Pfam" id="PF03154">
    <property type="entry name" value="Atrophin-1"/>
    <property type="match status" value="2"/>
</dbReference>
<dbReference type="eggNOG" id="KOG2133">
    <property type="taxonomic scope" value="Eukaryota"/>
</dbReference>
<dbReference type="PANTHER" id="PTHR13859">
    <property type="entry name" value="ATROPHIN-RELATED"/>
    <property type="match status" value="1"/>
</dbReference>
<dbReference type="OMA" id="YPHSLES"/>
<feature type="compositionally biased region" description="Basic and acidic residues" evidence="9">
    <location>
        <begin position="113"/>
        <end position="133"/>
    </location>
</feature>
<dbReference type="FunCoup" id="H2ZSQ0">
    <property type="interactions" value="1832"/>
</dbReference>
<keyword evidence="5" id="KW-0007">Acetylation</keyword>
<feature type="compositionally biased region" description="Pro residues" evidence="9">
    <location>
        <begin position="171"/>
        <end position="183"/>
    </location>
</feature>
<feature type="compositionally biased region" description="Polar residues" evidence="9">
    <location>
        <begin position="515"/>
        <end position="535"/>
    </location>
</feature>
<dbReference type="Bgee" id="ENSLACG00000000377">
    <property type="expression patterns" value="Expressed in muscle tissue and 6 other cell types or tissues"/>
</dbReference>
<feature type="region of interest" description="Disordered" evidence="9">
    <location>
        <begin position="1"/>
        <end position="59"/>
    </location>
</feature>
<dbReference type="InterPro" id="IPR017993">
    <property type="entry name" value="Atrophin-1"/>
</dbReference>
<dbReference type="GO" id="GO:0003714">
    <property type="term" value="F:transcription corepressor activity"/>
    <property type="evidence" value="ECO:0007669"/>
    <property type="project" value="TreeGrafter"/>
</dbReference>
<evidence type="ECO:0000256" key="6">
    <source>
        <dbReference type="ARBA" id="ARBA00023015"/>
    </source>
</evidence>
<dbReference type="InParanoid" id="H2ZSQ0"/>
<feature type="compositionally biased region" description="Low complexity" evidence="9">
    <location>
        <begin position="441"/>
        <end position="479"/>
    </location>
</feature>
<reference evidence="10" key="2">
    <citation type="submission" date="2025-08" db="UniProtKB">
        <authorList>
            <consortium name="Ensembl"/>
        </authorList>
    </citation>
    <scope>IDENTIFICATION</scope>
</reference>
<feature type="compositionally biased region" description="Low complexity" evidence="9">
    <location>
        <begin position="145"/>
        <end position="159"/>
    </location>
</feature>
<evidence type="ECO:0000256" key="3">
    <source>
        <dbReference type="ARBA" id="ARBA00022553"/>
    </source>
</evidence>
<evidence type="ECO:0000313" key="11">
    <source>
        <dbReference type="Proteomes" id="UP000008672"/>
    </source>
</evidence>
<evidence type="ECO:0000256" key="1">
    <source>
        <dbReference type="ARBA" id="ARBA00004123"/>
    </source>
</evidence>
<evidence type="ECO:0000256" key="8">
    <source>
        <dbReference type="ARBA" id="ARBA00023242"/>
    </source>
</evidence>
<name>H2ZSQ0_LATCH</name>
<feature type="compositionally biased region" description="Low complexity" evidence="9">
    <location>
        <begin position="34"/>
        <end position="44"/>
    </location>
</feature>
<feature type="region of interest" description="Disordered" evidence="9">
    <location>
        <begin position="88"/>
        <end position="291"/>
    </location>
</feature>
<protein>
    <submittedName>
        <fullName evidence="10">Atrophin 1</fullName>
    </submittedName>
</protein>
<evidence type="ECO:0000313" key="10">
    <source>
        <dbReference type="Ensembl" id="ENSLACP00000000421.1"/>
    </source>
</evidence>
<dbReference type="GO" id="GO:0005634">
    <property type="term" value="C:nucleus"/>
    <property type="evidence" value="ECO:0007669"/>
    <property type="project" value="UniProtKB-SubCell"/>
</dbReference>
<feature type="compositionally biased region" description="Basic and acidic residues" evidence="9">
    <location>
        <begin position="785"/>
        <end position="813"/>
    </location>
</feature>
<dbReference type="AlphaFoldDB" id="H2ZSQ0"/>
<comment type="subcellular location">
    <subcellularLocation>
        <location evidence="1">Nucleus</location>
    </subcellularLocation>
</comment>
<dbReference type="EMBL" id="AFYH01260003">
    <property type="status" value="NOT_ANNOTATED_CDS"/>
    <property type="molecule type" value="Genomic_DNA"/>
</dbReference>
<keyword evidence="8" id="KW-0539">Nucleus</keyword>
<dbReference type="Ensembl" id="ENSLACT00000000423.1">
    <property type="protein sequence ID" value="ENSLACP00000000421.1"/>
    <property type="gene ID" value="ENSLACG00000000377.1"/>
</dbReference>
<feature type="region of interest" description="Disordered" evidence="9">
    <location>
        <begin position="305"/>
        <end position="381"/>
    </location>
</feature>
<evidence type="ECO:0000256" key="2">
    <source>
        <dbReference type="ARBA" id="ARBA00022499"/>
    </source>
</evidence>
<keyword evidence="2" id="KW-1017">Isopeptide bond</keyword>
<evidence type="ECO:0000256" key="9">
    <source>
        <dbReference type="SAM" id="MobiDB-lite"/>
    </source>
</evidence>
<evidence type="ECO:0000256" key="7">
    <source>
        <dbReference type="ARBA" id="ARBA00023163"/>
    </source>
</evidence>
<feature type="compositionally biased region" description="Polar residues" evidence="9">
    <location>
        <begin position="258"/>
        <end position="272"/>
    </location>
</feature>